<dbReference type="PROSITE" id="PS51257">
    <property type="entry name" value="PROKAR_LIPOPROTEIN"/>
    <property type="match status" value="1"/>
</dbReference>
<dbReference type="Proteomes" id="UP000014634">
    <property type="component" value="Unassembled WGS sequence"/>
</dbReference>
<evidence type="ECO:0000313" key="2">
    <source>
        <dbReference type="EMBL" id="EPF29929.1"/>
    </source>
</evidence>
<keyword evidence="1" id="KW-0732">Signal</keyword>
<proteinExistence type="predicted"/>
<feature type="chain" id="PRO_5041693978" description="Lipoprotein" evidence="1">
    <location>
        <begin position="22"/>
        <end position="352"/>
    </location>
</feature>
<protein>
    <recommendedName>
        <fullName evidence="4">Lipoprotein</fullName>
    </recommendedName>
</protein>
<organism evidence="2 3">
    <name type="scientific">Treponema medium ATCC 700293</name>
    <dbReference type="NCBI Taxonomy" id="1125700"/>
    <lineage>
        <taxon>Bacteria</taxon>
        <taxon>Pseudomonadati</taxon>
        <taxon>Spirochaetota</taxon>
        <taxon>Spirochaetia</taxon>
        <taxon>Spirochaetales</taxon>
        <taxon>Treponemataceae</taxon>
        <taxon>Treponema</taxon>
    </lineage>
</organism>
<name>A0AA87NW46_TREMD</name>
<gene>
    <name evidence="2" type="ORF">HMPREF9195_00643</name>
</gene>
<reference evidence="2 3" key="1">
    <citation type="submission" date="2013-04" db="EMBL/GenBank/DDBJ databases">
        <title>The Genome Sequence of Treponema medium ATCC 700293.</title>
        <authorList>
            <consortium name="The Broad Institute Genomics Platform"/>
            <person name="Earl A."/>
            <person name="Ward D."/>
            <person name="Feldgarden M."/>
            <person name="Gevers D."/>
            <person name="Leonetti C."/>
            <person name="Blanton J.M."/>
            <person name="Dewhirst F.E."/>
            <person name="Izard J."/>
            <person name="Walker B."/>
            <person name="Young S."/>
            <person name="Zeng Q."/>
            <person name="Gargeya S."/>
            <person name="Fitzgerald M."/>
            <person name="Haas B."/>
            <person name="Abouelleil A."/>
            <person name="Allen A.W."/>
            <person name="Alvarado L."/>
            <person name="Arachchi H.M."/>
            <person name="Berlin A.M."/>
            <person name="Chapman S.B."/>
            <person name="Gainer-Dewar J."/>
            <person name="Goldberg J."/>
            <person name="Griggs A."/>
            <person name="Gujja S."/>
            <person name="Hansen M."/>
            <person name="Howarth C."/>
            <person name="Imamovic A."/>
            <person name="Ireland A."/>
            <person name="Larimer J."/>
            <person name="McCowan C."/>
            <person name="Murphy C."/>
            <person name="Pearson M."/>
            <person name="Poon T.W."/>
            <person name="Priest M."/>
            <person name="Roberts A."/>
            <person name="Saif S."/>
            <person name="Shea T."/>
            <person name="Sisk P."/>
            <person name="Sykes S."/>
            <person name="Wortman J."/>
            <person name="Nusbaum C."/>
            <person name="Birren B."/>
        </authorList>
    </citation>
    <scope>NUCLEOTIDE SEQUENCE [LARGE SCALE GENOMIC DNA]</scope>
    <source>
        <strain evidence="2 3">ATCC 700293</strain>
    </source>
</reference>
<evidence type="ECO:0000256" key="1">
    <source>
        <dbReference type="SAM" id="SignalP"/>
    </source>
</evidence>
<feature type="signal peptide" evidence="1">
    <location>
        <begin position="1"/>
        <end position="21"/>
    </location>
</feature>
<evidence type="ECO:0000313" key="3">
    <source>
        <dbReference type="Proteomes" id="UP000014634"/>
    </source>
</evidence>
<dbReference type="AlphaFoldDB" id="A0AA87NW46"/>
<comment type="caution">
    <text evidence="2">The sequence shown here is derived from an EMBL/GenBank/DDBJ whole genome shotgun (WGS) entry which is preliminary data.</text>
</comment>
<evidence type="ECO:0008006" key="4">
    <source>
        <dbReference type="Google" id="ProtNLM"/>
    </source>
</evidence>
<dbReference type="EMBL" id="ATFE01000003">
    <property type="protein sequence ID" value="EPF29929.1"/>
    <property type="molecule type" value="Genomic_DNA"/>
</dbReference>
<accession>A0AA87NW46</accession>
<dbReference type="RefSeq" id="WP_016522614.1">
    <property type="nucleotide sequence ID" value="NZ_KE332517.1"/>
</dbReference>
<sequence length="352" mass="40469">MKFVNSTAICCILLISLVSCSNGFGNLTRKLKDQQTSPSIAVTSKDGMDYLGTVNKVYSAVPTGRFVTGQVIENFYGHTVKFEGNLVEYTSIKQEVLDYVENLKNNNALMHQHYEDIVYDSTKKYVEFSSYTDVKSGKILCFEVRVFFGNFLDTYNESFWYAKSVTFNSRFTKDIDNNIAVNFGEPIGNSEDEDLLDVDENTSESPSIPEKQEDKINYDYINAIGKVARIYSTHNVDVRFATGQELDYNGKKVRFQGNLVEYHSVNAKVLDIFTNIQPNALHHQGYSNFVFENSKIYIEVCYYEDVVTGKIVEYELRYTVNPIYEKIEKGEWQPDEWYAKSFSFTDLSELEE</sequence>